<dbReference type="EMBL" id="PDCK01000041">
    <property type="protein sequence ID" value="PRQ42546.1"/>
    <property type="molecule type" value="Genomic_DNA"/>
</dbReference>
<evidence type="ECO:0000313" key="2">
    <source>
        <dbReference type="EMBL" id="PRQ42546.1"/>
    </source>
</evidence>
<keyword evidence="1" id="KW-0732">Signal</keyword>
<proteinExistence type="predicted"/>
<name>A0A2P6R7X8_ROSCH</name>
<dbReference type="Gramene" id="PRQ42546">
    <property type="protein sequence ID" value="PRQ42546"/>
    <property type="gene ID" value="RchiOBHm_Chr3g0458841"/>
</dbReference>
<evidence type="ECO:0000313" key="3">
    <source>
        <dbReference type="Proteomes" id="UP000238479"/>
    </source>
</evidence>
<evidence type="ECO:0000256" key="1">
    <source>
        <dbReference type="SAM" id="SignalP"/>
    </source>
</evidence>
<feature type="chain" id="PRO_5015129268" evidence="1">
    <location>
        <begin position="19"/>
        <end position="85"/>
    </location>
</feature>
<dbReference type="Proteomes" id="UP000238479">
    <property type="component" value="Chromosome 3"/>
</dbReference>
<protein>
    <submittedName>
        <fullName evidence="2">Uncharacterized protein</fullName>
    </submittedName>
</protein>
<dbReference type="AlphaFoldDB" id="A0A2P6R7X8"/>
<feature type="signal peptide" evidence="1">
    <location>
        <begin position="1"/>
        <end position="18"/>
    </location>
</feature>
<comment type="caution">
    <text evidence="2">The sequence shown here is derived from an EMBL/GenBank/DDBJ whole genome shotgun (WGS) entry which is preliminary data.</text>
</comment>
<gene>
    <name evidence="2" type="ORF">RchiOBHm_Chr3g0458841</name>
</gene>
<sequence length="85" mass="9755">MMALHWWSSLLAVRPCLVDQKGKESLSFPLNQIPPLFPFLWEIVSLLWLSPNAGKKSISFPNAHFLENKYGLIVVQVRVLISFFV</sequence>
<reference evidence="2 3" key="1">
    <citation type="journal article" date="2018" name="Nat. Genet.">
        <title>The Rosa genome provides new insights in the design of modern roses.</title>
        <authorList>
            <person name="Bendahmane M."/>
        </authorList>
    </citation>
    <scope>NUCLEOTIDE SEQUENCE [LARGE SCALE GENOMIC DNA]</scope>
    <source>
        <strain evidence="3">cv. Old Blush</strain>
    </source>
</reference>
<keyword evidence="3" id="KW-1185">Reference proteome</keyword>
<accession>A0A2P6R7X8</accession>
<organism evidence="2 3">
    <name type="scientific">Rosa chinensis</name>
    <name type="common">China rose</name>
    <dbReference type="NCBI Taxonomy" id="74649"/>
    <lineage>
        <taxon>Eukaryota</taxon>
        <taxon>Viridiplantae</taxon>
        <taxon>Streptophyta</taxon>
        <taxon>Embryophyta</taxon>
        <taxon>Tracheophyta</taxon>
        <taxon>Spermatophyta</taxon>
        <taxon>Magnoliopsida</taxon>
        <taxon>eudicotyledons</taxon>
        <taxon>Gunneridae</taxon>
        <taxon>Pentapetalae</taxon>
        <taxon>rosids</taxon>
        <taxon>fabids</taxon>
        <taxon>Rosales</taxon>
        <taxon>Rosaceae</taxon>
        <taxon>Rosoideae</taxon>
        <taxon>Rosoideae incertae sedis</taxon>
        <taxon>Rosa</taxon>
    </lineage>
</organism>